<dbReference type="Gene3D" id="3.20.20.150">
    <property type="entry name" value="Divalent-metal-dependent TIM barrel enzymes"/>
    <property type="match status" value="1"/>
</dbReference>
<evidence type="ECO:0000259" key="1">
    <source>
        <dbReference type="Pfam" id="PF01261"/>
    </source>
</evidence>
<reference evidence="2" key="1">
    <citation type="journal article" date="2021" name="PeerJ">
        <title>Extensive microbial diversity within the chicken gut microbiome revealed by metagenomics and culture.</title>
        <authorList>
            <person name="Gilroy R."/>
            <person name="Ravi A."/>
            <person name="Getino M."/>
            <person name="Pursley I."/>
            <person name="Horton D.L."/>
            <person name="Alikhan N.F."/>
            <person name="Baker D."/>
            <person name="Gharbi K."/>
            <person name="Hall N."/>
            <person name="Watson M."/>
            <person name="Adriaenssens E.M."/>
            <person name="Foster-Nyarko E."/>
            <person name="Jarju S."/>
            <person name="Secka A."/>
            <person name="Antonio M."/>
            <person name="Oren A."/>
            <person name="Chaudhuri R.R."/>
            <person name="La Ragione R."/>
            <person name="Hildebrand F."/>
            <person name="Pallen M.J."/>
        </authorList>
    </citation>
    <scope>NUCLEOTIDE SEQUENCE</scope>
    <source>
        <strain evidence="2">811</strain>
    </source>
</reference>
<comment type="caution">
    <text evidence="2">The sequence shown here is derived from an EMBL/GenBank/DDBJ whole genome shotgun (WGS) entry which is preliminary data.</text>
</comment>
<evidence type="ECO:0000313" key="3">
    <source>
        <dbReference type="Proteomes" id="UP000824204"/>
    </source>
</evidence>
<name>A0A9D1V7W1_9FIRM</name>
<accession>A0A9D1V7W1</accession>
<dbReference type="PANTHER" id="PTHR12110:SF53">
    <property type="entry name" value="BLR5974 PROTEIN"/>
    <property type="match status" value="1"/>
</dbReference>
<reference evidence="2" key="2">
    <citation type="submission" date="2021-04" db="EMBL/GenBank/DDBJ databases">
        <authorList>
            <person name="Gilroy R."/>
        </authorList>
    </citation>
    <scope>NUCLEOTIDE SEQUENCE</scope>
    <source>
        <strain evidence="2">811</strain>
    </source>
</reference>
<gene>
    <name evidence="2" type="ORF">H9741_04695</name>
</gene>
<dbReference type="GO" id="GO:0016853">
    <property type="term" value="F:isomerase activity"/>
    <property type="evidence" value="ECO:0007669"/>
    <property type="project" value="UniProtKB-KW"/>
</dbReference>
<dbReference type="Pfam" id="PF01261">
    <property type="entry name" value="AP_endonuc_2"/>
    <property type="match status" value="1"/>
</dbReference>
<organism evidence="2 3">
    <name type="scientific">Candidatus Borkfalkia faecipullorum</name>
    <dbReference type="NCBI Taxonomy" id="2838510"/>
    <lineage>
        <taxon>Bacteria</taxon>
        <taxon>Bacillati</taxon>
        <taxon>Bacillota</taxon>
        <taxon>Clostridia</taxon>
        <taxon>Christensenellales</taxon>
        <taxon>Christensenellaceae</taxon>
        <taxon>Candidatus Borkfalkia</taxon>
    </lineage>
</organism>
<protein>
    <submittedName>
        <fullName evidence="2">Sugar phosphate isomerase/epimerase</fullName>
    </submittedName>
</protein>
<dbReference type="AlphaFoldDB" id="A0A9D1V7W1"/>
<dbReference type="InterPro" id="IPR050312">
    <property type="entry name" value="IolE/XylAMocC-like"/>
</dbReference>
<evidence type="ECO:0000313" key="2">
    <source>
        <dbReference type="EMBL" id="HIX07745.1"/>
    </source>
</evidence>
<feature type="domain" description="Xylose isomerase-like TIM barrel" evidence="1">
    <location>
        <begin position="23"/>
        <end position="213"/>
    </location>
</feature>
<dbReference type="InterPro" id="IPR013022">
    <property type="entry name" value="Xyl_isomerase-like_TIM-brl"/>
</dbReference>
<sequence>MRLRLCAFADEAAEPIAEQISALKENNIPQIELRSVDGINVKDLTDEKAQEIARALKEAGISVWSLGSPLGKSDISADFSQEVAVLKRLLQLCRLFECDKIRVFSFFTKEYARDRQEVTDRMRRLVEIASEQKIRLFHENEKDIYGDRAERVADLLQNVPGLCSVYDPANYVQVGETPENMSKMAALAGYLHIKDVLRTGELVPAGEGDGMIAELIGSVGTDMTLTLEPHLKVFSGYAAIDNHEMKNKYSFSTGREAFDFAARALKNVLRKCGYGESGEEWIKP</sequence>
<dbReference type="PANTHER" id="PTHR12110">
    <property type="entry name" value="HYDROXYPYRUVATE ISOMERASE"/>
    <property type="match status" value="1"/>
</dbReference>
<keyword evidence="2" id="KW-0413">Isomerase</keyword>
<dbReference type="InterPro" id="IPR036237">
    <property type="entry name" value="Xyl_isomerase-like_sf"/>
</dbReference>
<dbReference type="Proteomes" id="UP000824204">
    <property type="component" value="Unassembled WGS sequence"/>
</dbReference>
<proteinExistence type="predicted"/>
<dbReference type="SUPFAM" id="SSF51658">
    <property type="entry name" value="Xylose isomerase-like"/>
    <property type="match status" value="1"/>
</dbReference>
<dbReference type="EMBL" id="DXFX01000058">
    <property type="protein sequence ID" value="HIX07745.1"/>
    <property type="molecule type" value="Genomic_DNA"/>
</dbReference>